<gene>
    <name evidence="1" type="ORF">O4H32_12335</name>
</gene>
<evidence type="ECO:0000313" key="2">
    <source>
        <dbReference type="Proteomes" id="UP001068379"/>
    </source>
</evidence>
<dbReference type="RefSeq" id="WP_269359588.1">
    <property type="nucleotide sequence ID" value="NZ_JAPWHE010000010.1"/>
</dbReference>
<comment type="caution">
    <text evidence="1">The sequence shown here is derived from an EMBL/GenBank/DDBJ whole genome shotgun (WGS) entry which is preliminary data.</text>
</comment>
<reference evidence="1" key="1">
    <citation type="submission" date="2022-12" db="EMBL/GenBank/DDBJ databases">
        <title>Bacterial isolates from different developmental stages of Nematostella vectensis.</title>
        <authorList>
            <person name="Fraune S."/>
        </authorList>
    </citation>
    <scope>NUCLEOTIDE SEQUENCE</scope>
    <source>
        <strain evidence="1">G21619-S1</strain>
    </source>
</reference>
<keyword evidence="2" id="KW-1185">Reference proteome</keyword>
<dbReference type="Proteomes" id="UP001068379">
    <property type="component" value="Unassembled WGS sequence"/>
</dbReference>
<sequence>MTTKTDITLPPLPPYDRIVHGVRETGKFWGESSMRDYARATAEAAVEADRQGRMPSDADLLNLWYSLPNPGRSEDEAIVYGRALLARYGSGQPAASVGPNAHIDDDAVDHFAVAMKDKLAQARAKGRHGWHECDPADLSQMLRAHVEKGDPRDVANFCMFLWSLGQPISAAPVAQEPVPYGVIVCDKRIPNALETFVPQRFFREAEWPDADYSKVVVYAHAQPSAQDREDAQRWRYWFQWFQSCDDPGEPAYPPDVDVIWHARPDMEFVEALDIARARGGSHA</sequence>
<name>A0ABT4M671_9BURK</name>
<evidence type="ECO:0000313" key="1">
    <source>
        <dbReference type="EMBL" id="MCZ4330733.1"/>
    </source>
</evidence>
<accession>A0ABT4M671</accession>
<organism evidence="1 2">
    <name type="scientific">Castellaniella denitrificans</name>
    <dbReference type="NCBI Taxonomy" id="56119"/>
    <lineage>
        <taxon>Bacteria</taxon>
        <taxon>Pseudomonadati</taxon>
        <taxon>Pseudomonadota</taxon>
        <taxon>Betaproteobacteria</taxon>
        <taxon>Burkholderiales</taxon>
        <taxon>Alcaligenaceae</taxon>
        <taxon>Castellaniella</taxon>
    </lineage>
</organism>
<protein>
    <submittedName>
        <fullName evidence="1">Uncharacterized protein</fullName>
    </submittedName>
</protein>
<proteinExistence type="predicted"/>
<dbReference type="EMBL" id="JAPWHE010000010">
    <property type="protein sequence ID" value="MCZ4330733.1"/>
    <property type="molecule type" value="Genomic_DNA"/>
</dbReference>